<dbReference type="EMBL" id="BSDZ01000079">
    <property type="protein sequence ID" value="GLI68093.1"/>
    <property type="molecule type" value="Genomic_DNA"/>
</dbReference>
<evidence type="ECO:0000256" key="4">
    <source>
        <dbReference type="ARBA" id="ARBA00022434"/>
    </source>
</evidence>
<keyword evidence="4" id="KW-0409">Iron storage</keyword>
<dbReference type="NCBIfam" id="TIGR03421">
    <property type="entry name" value="FeS_CyaY"/>
    <property type="match status" value="1"/>
</dbReference>
<evidence type="ECO:0000256" key="5">
    <source>
        <dbReference type="ARBA" id="ARBA00022448"/>
    </source>
</evidence>
<evidence type="ECO:0000256" key="11">
    <source>
        <dbReference type="ARBA" id="ARBA00023128"/>
    </source>
</evidence>
<keyword evidence="11" id="KW-0496">Mitochondrion</keyword>
<organism evidence="13 14">
    <name type="scientific">Volvox africanus</name>
    <dbReference type="NCBI Taxonomy" id="51714"/>
    <lineage>
        <taxon>Eukaryota</taxon>
        <taxon>Viridiplantae</taxon>
        <taxon>Chlorophyta</taxon>
        <taxon>core chlorophytes</taxon>
        <taxon>Chlorophyceae</taxon>
        <taxon>CS clade</taxon>
        <taxon>Chlamydomonadales</taxon>
        <taxon>Volvocaceae</taxon>
        <taxon>Volvox</taxon>
    </lineage>
</organism>
<evidence type="ECO:0000256" key="8">
    <source>
        <dbReference type="ARBA" id="ARBA00023002"/>
    </source>
</evidence>
<protein>
    <recommendedName>
        <fullName evidence="3">ferroxidase</fullName>
        <ecNumber evidence="3">1.16.3.1</ecNumber>
    </recommendedName>
</protein>
<evidence type="ECO:0000256" key="1">
    <source>
        <dbReference type="ARBA" id="ARBA00004173"/>
    </source>
</evidence>
<proteinExistence type="inferred from homology"/>
<keyword evidence="7" id="KW-0809">Transit peptide</keyword>
<keyword evidence="10" id="KW-0406">Ion transport</keyword>
<dbReference type="PRINTS" id="PR00904">
    <property type="entry name" value="FRATAXIN"/>
</dbReference>
<evidence type="ECO:0000256" key="7">
    <source>
        <dbReference type="ARBA" id="ARBA00022946"/>
    </source>
</evidence>
<reference evidence="13 14" key="1">
    <citation type="journal article" date="2023" name="IScience">
        <title>Expanded male sex-determining region conserved during the evolution of homothallism in the green alga Volvox.</title>
        <authorList>
            <person name="Yamamoto K."/>
            <person name="Matsuzaki R."/>
            <person name="Mahakham W."/>
            <person name="Heman W."/>
            <person name="Sekimoto H."/>
            <person name="Kawachi M."/>
            <person name="Minakuchi Y."/>
            <person name="Toyoda A."/>
            <person name="Nozaki H."/>
        </authorList>
    </citation>
    <scope>NUCLEOTIDE SEQUENCE [LARGE SCALE GENOMIC DNA]</scope>
    <source>
        <strain evidence="13 14">NIES-4468</strain>
    </source>
</reference>
<keyword evidence="8" id="KW-0560">Oxidoreductase</keyword>
<evidence type="ECO:0000313" key="13">
    <source>
        <dbReference type="EMBL" id="GLI68093.1"/>
    </source>
</evidence>
<evidence type="ECO:0000313" key="14">
    <source>
        <dbReference type="Proteomes" id="UP001165090"/>
    </source>
</evidence>
<dbReference type="SMART" id="SM01219">
    <property type="entry name" value="Frataxin_Cyay"/>
    <property type="match status" value="1"/>
</dbReference>
<evidence type="ECO:0000256" key="10">
    <source>
        <dbReference type="ARBA" id="ARBA00023065"/>
    </source>
</evidence>
<dbReference type="InterPro" id="IPR036524">
    <property type="entry name" value="Frataxin/CyaY_sf"/>
</dbReference>
<dbReference type="PROSITE" id="PS01344">
    <property type="entry name" value="FRATAXIN_1"/>
    <property type="match status" value="1"/>
</dbReference>
<evidence type="ECO:0000256" key="2">
    <source>
        <dbReference type="ARBA" id="ARBA00008183"/>
    </source>
</evidence>
<evidence type="ECO:0000256" key="6">
    <source>
        <dbReference type="ARBA" id="ARBA00022496"/>
    </source>
</evidence>
<name>A0ABQ5SF66_9CHLO</name>
<dbReference type="NCBIfam" id="TIGR03422">
    <property type="entry name" value="mito_frataxin"/>
    <property type="match status" value="1"/>
</dbReference>
<keyword evidence="14" id="KW-1185">Reference proteome</keyword>
<dbReference type="Proteomes" id="UP001165090">
    <property type="component" value="Unassembled WGS sequence"/>
</dbReference>
<dbReference type="EC" id="1.16.3.1" evidence="3"/>
<dbReference type="CDD" id="cd00503">
    <property type="entry name" value="Frataxin"/>
    <property type="match status" value="1"/>
</dbReference>
<accession>A0ABQ5SF66</accession>
<evidence type="ECO:0000256" key="12">
    <source>
        <dbReference type="ARBA" id="ARBA00047990"/>
    </source>
</evidence>
<dbReference type="InterPro" id="IPR017789">
    <property type="entry name" value="Frataxin"/>
</dbReference>
<comment type="similarity">
    <text evidence="2">Belongs to the frataxin family.</text>
</comment>
<evidence type="ECO:0000256" key="3">
    <source>
        <dbReference type="ARBA" id="ARBA00013107"/>
    </source>
</evidence>
<keyword evidence="5" id="KW-0813">Transport</keyword>
<dbReference type="PANTHER" id="PTHR16821">
    <property type="entry name" value="FRATAXIN"/>
    <property type="match status" value="1"/>
</dbReference>
<dbReference type="Gene3D" id="3.30.920.10">
    <property type="entry name" value="Frataxin/CyaY"/>
    <property type="match status" value="1"/>
</dbReference>
<comment type="catalytic activity">
    <reaction evidence="12">
        <text>4 Fe(2+) + O2 + 4 H(+) = 4 Fe(3+) + 2 H2O</text>
        <dbReference type="Rhea" id="RHEA:11148"/>
        <dbReference type="ChEBI" id="CHEBI:15377"/>
        <dbReference type="ChEBI" id="CHEBI:15378"/>
        <dbReference type="ChEBI" id="CHEBI:15379"/>
        <dbReference type="ChEBI" id="CHEBI:29033"/>
        <dbReference type="ChEBI" id="CHEBI:29034"/>
        <dbReference type="EC" id="1.16.3.1"/>
    </reaction>
</comment>
<dbReference type="InterPro" id="IPR002908">
    <property type="entry name" value="Frataxin/CyaY"/>
</dbReference>
<evidence type="ECO:0000256" key="9">
    <source>
        <dbReference type="ARBA" id="ARBA00023004"/>
    </source>
</evidence>
<dbReference type="Pfam" id="PF01491">
    <property type="entry name" value="Frataxin_Cyay"/>
    <property type="match status" value="1"/>
</dbReference>
<dbReference type="PROSITE" id="PS50810">
    <property type="entry name" value="FRATAXIN_2"/>
    <property type="match status" value="1"/>
</dbReference>
<dbReference type="SUPFAM" id="SSF55387">
    <property type="entry name" value="Frataxin/Nqo15-like"/>
    <property type="match status" value="1"/>
</dbReference>
<keyword evidence="6" id="KW-0410">Iron transport</keyword>
<comment type="caution">
    <text evidence="13">The sequence shown here is derived from an EMBL/GenBank/DDBJ whole genome shotgun (WGS) entry which is preliminary data.</text>
</comment>
<dbReference type="PANTHER" id="PTHR16821:SF2">
    <property type="entry name" value="FRATAXIN, MITOCHONDRIAL"/>
    <property type="match status" value="1"/>
</dbReference>
<sequence>MAAVLSCVLRSRAPTSYRLLPACLQFMNENALLSAGRQASTTLPTNRWRVELRSFSEGLRIVTSTMGEADYHHVADETLDMVAEKLEAFIEDREVPDGDVEYSQGVLTVKLGKYGTFVINKQTPNRQLWLSSPVSGPFRFDYLDGRWMYNRDGRDLVQHLEQEIGSLLRSELQLE</sequence>
<keyword evidence="9" id="KW-0408">Iron</keyword>
<gene>
    <name evidence="13" type="ORF">VaNZ11_012418</name>
</gene>
<comment type="subcellular location">
    <subcellularLocation>
        <location evidence="1">Mitochondrion</location>
    </subcellularLocation>
</comment>
<dbReference type="InterPro" id="IPR020895">
    <property type="entry name" value="Frataxin_CS"/>
</dbReference>